<dbReference type="InterPro" id="IPR013549">
    <property type="entry name" value="DUF1731"/>
</dbReference>
<dbReference type="NCBIfam" id="TIGR01777">
    <property type="entry name" value="yfcH"/>
    <property type="match status" value="1"/>
</dbReference>
<dbReference type="InterPro" id="IPR036291">
    <property type="entry name" value="NAD(P)-bd_dom_sf"/>
</dbReference>
<evidence type="ECO:0000313" key="5">
    <source>
        <dbReference type="Proteomes" id="UP000186465"/>
    </source>
</evidence>
<reference evidence="5" key="1">
    <citation type="submission" date="2016-11" db="EMBL/GenBank/DDBJ databases">
        <title>Actinomyces gypaetusis sp. nov. isolated from Gypaetus barbatus in Qinghai Tibet Plateau China.</title>
        <authorList>
            <person name="Meng X."/>
        </authorList>
    </citation>
    <scope>NUCLEOTIDE SEQUENCE [LARGE SCALE GENOMIC DNA]</scope>
    <source>
        <strain evidence="5">DSM 15383</strain>
    </source>
</reference>
<gene>
    <name evidence="4" type="ORF">BM477_05410</name>
</gene>
<dbReference type="OrthoDB" id="9801773at2"/>
<dbReference type="Pfam" id="PF08338">
    <property type="entry name" value="DUF1731"/>
    <property type="match status" value="1"/>
</dbReference>
<comment type="caution">
    <text evidence="4">The sequence shown here is derived from an EMBL/GenBank/DDBJ whole genome shotgun (WGS) entry which is preliminary data.</text>
</comment>
<dbReference type="Pfam" id="PF01370">
    <property type="entry name" value="Epimerase"/>
    <property type="match status" value="1"/>
</dbReference>
<feature type="domain" description="DUF1731" evidence="3">
    <location>
        <begin position="259"/>
        <end position="298"/>
    </location>
</feature>
<protein>
    <submittedName>
        <fullName evidence="4">TIGR01777 family protein</fullName>
    </submittedName>
</protein>
<dbReference type="SUPFAM" id="SSF51735">
    <property type="entry name" value="NAD(P)-binding Rossmann-fold domains"/>
    <property type="match status" value="1"/>
</dbReference>
<dbReference type="PANTHER" id="PTHR11092">
    <property type="entry name" value="SUGAR NUCLEOTIDE EPIMERASE RELATED"/>
    <property type="match status" value="1"/>
</dbReference>
<keyword evidence="5" id="KW-1185">Reference proteome</keyword>
<dbReference type="STRING" id="156892.BM477_05410"/>
<dbReference type="AlphaFoldDB" id="A0A1Q5PM72"/>
<evidence type="ECO:0000259" key="3">
    <source>
        <dbReference type="Pfam" id="PF08338"/>
    </source>
</evidence>
<sequence>MAVLTIAGAGLLGSRLADLAEQSGWTVRVLHRVKSPRTQVKMDKFGREHAHWNPAQGLIPATALAGSTAVVCLNGAAIAPQPWTPKRRALLESSRIDSVNTLVQGMAALPAEARPQVFLSGSAIGFYGSRGDRVLVEHDHAGKGFLADLCVRWEVAAQAAASLGVRVALSRTSLIVAAEDGIGARLHHLYRWGLGARLGDGKQWQSYVSLNDAARALLWVIEHEDVSGPFNLAAPAPIQNGELHDYLNGVYRWKSRLAAPSFAVRALGKMGRELLLASQRVIPKKLTDSGFIFEDVTVPDIWRSVYGMN</sequence>
<dbReference type="RefSeq" id="WP_075361670.1">
    <property type="nucleotide sequence ID" value="NZ_MPDM01000005.1"/>
</dbReference>
<evidence type="ECO:0000313" key="4">
    <source>
        <dbReference type="EMBL" id="OKL48641.1"/>
    </source>
</evidence>
<name>A0A1Q5PM72_9ACTO</name>
<feature type="domain" description="NAD-dependent epimerase/dehydratase" evidence="2">
    <location>
        <begin position="8"/>
        <end position="232"/>
    </location>
</feature>
<evidence type="ECO:0000256" key="1">
    <source>
        <dbReference type="ARBA" id="ARBA00009353"/>
    </source>
</evidence>
<accession>A0A1Q5PM72</accession>
<dbReference type="Proteomes" id="UP000186465">
    <property type="component" value="Unassembled WGS sequence"/>
</dbReference>
<dbReference type="PANTHER" id="PTHR11092:SF0">
    <property type="entry name" value="EPIMERASE FAMILY PROTEIN SDR39U1"/>
    <property type="match status" value="1"/>
</dbReference>
<dbReference type="InterPro" id="IPR001509">
    <property type="entry name" value="Epimerase_deHydtase"/>
</dbReference>
<dbReference type="InterPro" id="IPR010099">
    <property type="entry name" value="SDR39U1"/>
</dbReference>
<proteinExistence type="inferred from homology"/>
<comment type="similarity">
    <text evidence="1">Belongs to the NAD(P)-dependent epimerase/dehydratase family. SDR39U1 subfamily.</text>
</comment>
<organism evidence="4 5">
    <name type="scientific">Boudabousia marimammalium</name>
    <dbReference type="NCBI Taxonomy" id="156892"/>
    <lineage>
        <taxon>Bacteria</taxon>
        <taxon>Bacillati</taxon>
        <taxon>Actinomycetota</taxon>
        <taxon>Actinomycetes</taxon>
        <taxon>Actinomycetales</taxon>
        <taxon>Actinomycetaceae</taxon>
        <taxon>Boudabousia</taxon>
    </lineage>
</organism>
<dbReference type="Gene3D" id="3.40.50.720">
    <property type="entry name" value="NAD(P)-binding Rossmann-like Domain"/>
    <property type="match status" value="1"/>
</dbReference>
<dbReference type="EMBL" id="MPDM01000005">
    <property type="protein sequence ID" value="OKL48641.1"/>
    <property type="molecule type" value="Genomic_DNA"/>
</dbReference>
<evidence type="ECO:0000259" key="2">
    <source>
        <dbReference type="Pfam" id="PF01370"/>
    </source>
</evidence>